<dbReference type="Proteomes" id="UP000677082">
    <property type="component" value="Unassembled WGS sequence"/>
</dbReference>
<comment type="caution">
    <text evidence="4">The sequence shown here is derived from an EMBL/GenBank/DDBJ whole genome shotgun (WGS) entry which is preliminary data.</text>
</comment>
<protein>
    <submittedName>
        <fullName evidence="4">Lipoprotein</fullName>
    </submittedName>
</protein>
<evidence type="ECO:0000313" key="5">
    <source>
        <dbReference type="Proteomes" id="UP000677082"/>
    </source>
</evidence>
<feature type="region of interest" description="Disordered" evidence="1">
    <location>
        <begin position="110"/>
        <end position="132"/>
    </location>
</feature>
<organism evidence="4 5">
    <name type="scientific">Paractinoplanes toevensis</name>
    <dbReference type="NCBI Taxonomy" id="571911"/>
    <lineage>
        <taxon>Bacteria</taxon>
        <taxon>Bacillati</taxon>
        <taxon>Actinomycetota</taxon>
        <taxon>Actinomycetes</taxon>
        <taxon>Micromonosporales</taxon>
        <taxon>Micromonosporaceae</taxon>
        <taxon>Paractinoplanes</taxon>
    </lineage>
</organism>
<feature type="domain" description="DUF305" evidence="3">
    <location>
        <begin position="133"/>
        <end position="179"/>
    </location>
</feature>
<proteinExistence type="predicted"/>
<dbReference type="PANTHER" id="PTHR36933">
    <property type="entry name" value="SLL0788 PROTEIN"/>
    <property type="match status" value="1"/>
</dbReference>
<feature type="signal peptide" evidence="2">
    <location>
        <begin position="1"/>
        <end position="31"/>
    </location>
</feature>
<keyword evidence="2" id="KW-0732">Signal</keyword>
<evidence type="ECO:0000256" key="1">
    <source>
        <dbReference type="SAM" id="MobiDB-lite"/>
    </source>
</evidence>
<feature type="domain" description="DUF305" evidence="3">
    <location>
        <begin position="57"/>
        <end position="117"/>
    </location>
</feature>
<dbReference type="PROSITE" id="PS51257">
    <property type="entry name" value="PROKAR_LIPOPROTEIN"/>
    <property type="match status" value="1"/>
</dbReference>
<accession>A0A919T5H0</accession>
<name>A0A919T5H0_9ACTN</name>
<sequence length="183" mass="19057">MVARYLRPMRRVSIVLVATLIAAGCGSPSPAAPTPPRIAAPATADTLGPGARHNAADVEFVSALIPHHREGIALAGAAAKTPEVRTLAEAIIVTQQDEVVRMTDWLRTWGATPPAATPPAAASPSPAGGDPVRTLIAHQEEAVTLAQREQANGTNPAALAFARQIVESRTAQIDQLRQLHAVA</sequence>
<dbReference type="AlphaFoldDB" id="A0A919T5H0"/>
<gene>
    <name evidence="4" type="ORF">Ato02nite_000330</name>
</gene>
<dbReference type="Pfam" id="PF03713">
    <property type="entry name" value="DUF305"/>
    <property type="match status" value="2"/>
</dbReference>
<evidence type="ECO:0000259" key="3">
    <source>
        <dbReference type="Pfam" id="PF03713"/>
    </source>
</evidence>
<dbReference type="PANTHER" id="PTHR36933:SF1">
    <property type="entry name" value="SLL0788 PROTEIN"/>
    <property type="match status" value="1"/>
</dbReference>
<keyword evidence="4" id="KW-0449">Lipoprotein</keyword>
<dbReference type="InterPro" id="IPR005183">
    <property type="entry name" value="DUF305_CopM-like"/>
</dbReference>
<dbReference type="InterPro" id="IPR012347">
    <property type="entry name" value="Ferritin-like"/>
</dbReference>
<feature type="compositionally biased region" description="Low complexity" evidence="1">
    <location>
        <begin position="111"/>
        <end position="127"/>
    </location>
</feature>
<feature type="chain" id="PRO_5037088326" evidence="2">
    <location>
        <begin position="32"/>
        <end position="183"/>
    </location>
</feature>
<evidence type="ECO:0000313" key="4">
    <source>
        <dbReference type="EMBL" id="GIM88240.1"/>
    </source>
</evidence>
<dbReference type="Gene3D" id="1.20.1260.10">
    <property type="match status" value="2"/>
</dbReference>
<evidence type="ECO:0000256" key="2">
    <source>
        <dbReference type="SAM" id="SignalP"/>
    </source>
</evidence>
<keyword evidence="5" id="KW-1185">Reference proteome</keyword>
<dbReference type="EMBL" id="BOQN01000001">
    <property type="protein sequence ID" value="GIM88240.1"/>
    <property type="molecule type" value="Genomic_DNA"/>
</dbReference>
<reference evidence="4 5" key="1">
    <citation type="submission" date="2021-03" db="EMBL/GenBank/DDBJ databases">
        <title>Whole genome shotgun sequence of Actinoplanes toevensis NBRC 105298.</title>
        <authorList>
            <person name="Komaki H."/>
            <person name="Tamura T."/>
        </authorList>
    </citation>
    <scope>NUCLEOTIDE SEQUENCE [LARGE SCALE GENOMIC DNA]</scope>
    <source>
        <strain evidence="4 5">NBRC 105298</strain>
    </source>
</reference>